<keyword evidence="7 9" id="KW-0030">Aminoacyl-tRNA synthetase</keyword>
<accession>A0AAJ7WI28</accession>
<evidence type="ECO:0000313" key="12">
    <source>
        <dbReference type="Proteomes" id="UP000694867"/>
    </source>
</evidence>
<dbReference type="NCBIfam" id="NF004349">
    <property type="entry name" value="PRK05729.1"/>
    <property type="match status" value="1"/>
</dbReference>
<dbReference type="SUPFAM" id="SSF52374">
    <property type="entry name" value="Nucleotidylyl transferase"/>
    <property type="match status" value="1"/>
</dbReference>
<dbReference type="PANTHER" id="PTHR11946">
    <property type="entry name" value="VALYL-TRNA SYNTHETASES"/>
    <property type="match status" value="1"/>
</dbReference>
<dbReference type="InterPro" id="IPR033705">
    <property type="entry name" value="Anticodon_Ia_Val"/>
</dbReference>
<dbReference type="Proteomes" id="UP000694867">
    <property type="component" value="Unplaced"/>
</dbReference>
<dbReference type="PROSITE" id="PS00178">
    <property type="entry name" value="AA_TRNA_LIGASE_I"/>
    <property type="match status" value="1"/>
</dbReference>
<dbReference type="Pfam" id="PF00133">
    <property type="entry name" value="tRNA-synt_1"/>
    <property type="match status" value="2"/>
</dbReference>
<dbReference type="NCBIfam" id="TIGR00422">
    <property type="entry name" value="valS"/>
    <property type="match status" value="1"/>
</dbReference>
<evidence type="ECO:0000256" key="4">
    <source>
        <dbReference type="ARBA" id="ARBA00022741"/>
    </source>
</evidence>
<evidence type="ECO:0000256" key="1">
    <source>
        <dbReference type="ARBA" id="ARBA00005594"/>
    </source>
</evidence>
<protein>
    <recommendedName>
        <fullName evidence="2">valine--tRNA ligase</fullName>
        <ecNumber evidence="2">6.1.1.9</ecNumber>
    </recommendedName>
    <alternativeName>
        <fullName evidence="8">Valyl-tRNA synthetase</fullName>
    </alternativeName>
</protein>
<dbReference type="AlphaFoldDB" id="A0AAJ7WI28"/>
<keyword evidence="4 9" id="KW-0547">Nucleotide-binding</keyword>
<evidence type="ECO:0000256" key="2">
    <source>
        <dbReference type="ARBA" id="ARBA00013169"/>
    </source>
</evidence>
<dbReference type="GO" id="GO:0002161">
    <property type="term" value="F:aminoacyl-tRNA deacylase activity"/>
    <property type="evidence" value="ECO:0007669"/>
    <property type="project" value="InterPro"/>
</dbReference>
<dbReference type="GeneID" id="100898279"/>
<keyword evidence="6 9" id="KW-0648">Protein biosynthesis</keyword>
<evidence type="ECO:0000256" key="5">
    <source>
        <dbReference type="ARBA" id="ARBA00022840"/>
    </source>
</evidence>
<evidence type="ECO:0000256" key="6">
    <source>
        <dbReference type="ARBA" id="ARBA00022917"/>
    </source>
</evidence>
<keyword evidence="5 9" id="KW-0067">ATP-binding</keyword>
<dbReference type="Pfam" id="PF08264">
    <property type="entry name" value="Anticodon_1"/>
    <property type="match status" value="1"/>
</dbReference>
<evidence type="ECO:0000259" key="10">
    <source>
        <dbReference type="Pfam" id="PF00133"/>
    </source>
</evidence>
<dbReference type="CDD" id="cd07962">
    <property type="entry name" value="Anticodon_Ia_Val"/>
    <property type="match status" value="1"/>
</dbReference>
<dbReference type="Gene3D" id="1.10.730.10">
    <property type="entry name" value="Isoleucyl-tRNA Synthetase, Domain 1"/>
    <property type="match status" value="1"/>
</dbReference>
<dbReference type="InterPro" id="IPR002300">
    <property type="entry name" value="aa-tRNA-synth_Ia"/>
</dbReference>
<dbReference type="SUPFAM" id="SSF47323">
    <property type="entry name" value="Anticodon-binding domain of a subclass of class I aminoacyl-tRNA synthetases"/>
    <property type="match status" value="1"/>
</dbReference>
<dbReference type="InterPro" id="IPR009008">
    <property type="entry name" value="Val/Leu/Ile-tRNA-synth_edit"/>
</dbReference>
<feature type="domain" description="Methionyl/Valyl/Leucyl/Isoleucyl-tRNA synthetase anticodon-binding" evidence="11">
    <location>
        <begin position="681"/>
        <end position="831"/>
    </location>
</feature>
<dbReference type="GO" id="GO:0005524">
    <property type="term" value="F:ATP binding"/>
    <property type="evidence" value="ECO:0007669"/>
    <property type="project" value="UniProtKB-KW"/>
</dbReference>
<dbReference type="Gene3D" id="3.40.50.620">
    <property type="entry name" value="HUPs"/>
    <property type="match status" value="2"/>
</dbReference>
<dbReference type="KEGG" id="goe:100898279"/>
<dbReference type="PANTHER" id="PTHR11946:SF111">
    <property type="entry name" value="VALINE--TRNA LIGASE"/>
    <property type="match status" value="1"/>
</dbReference>
<dbReference type="RefSeq" id="XP_028967755.1">
    <property type="nucleotide sequence ID" value="XM_029111922.1"/>
</dbReference>
<dbReference type="InterPro" id="IPR013155">
    <property type="entry name" value="M/V/L/I-tRNA-synth_anticd-bd"/>
</dbReference>
<evidence type="ECO:0000256" key="8">
    <source>
        <dbReference type="ARBA" id="ARBA00029936"/>
    </source>
</evidence>
<evidence type="ECO:0000256" key="9">
    <source>
        <dbReference type="RuleBase" id="RU363035"/>
    </source>
</evidence>
<sequence>MLRGRRKLLFSMGRRHCASSKKVTAEFEDKYVSERVEVGWEQEWSLKRAQRNDAPNETTFRMVLPPPNITGDLHLGHALTVAIEDAICRFRRLRGSSVIWIPGTDHAGIATQTVLERMLASQYEHPARISEEQRLDLARKWRGEKETIINSQLRRLGASLNWNRSLFTMDEKMSAATIEAFVRIHRAGKIYRNRRLVNWCSALQSTISDIEVDHMNIKPNQKVDGVNLGCMHQFAYPVLSSSDTGSLPGGEVVVSTGRLDTMLADVAVAVHPEDKRYAHLDHGQTVLEHPITGRKLKLLKDSQVDKDTGTGAMKVTPAYSRIDYDMCTRHGIQDFLECFDGAGLLTVEGFKGDCRAKATNKLKKRLDELGLYRGNTPCERSIPVCSRTGCLVDQRLKSQWFLKCGELSQRVLDEIQSGRLELIPAYHAKILHEWVSKSQDWCLSRQLWWGHRIPAYLLPDGQWIVTGDQSSVPREAEQDPDVLDTWFSSALYPLVAFGWPQVGKPPPLDLMETGHDILYMWVFRMAMMSLELCQQLPFKKVLLHGLLRDANGRKMSKSLGNAIDPRHIIDGVTLETLQKTTDNLHASGYLDVKQKTVATKLTKQLFPHGIKQCGADALRFTLMKTDTTGQDIPFDVRKTVASRNFCNKIWQGVRFFVNARKSSGYSSVELDTDDQRLDIADRWVLSKFSRSVKLIEQSLESYSEIHHGSHQLEKFWTSQFCDVYLEFVKSDISRSPAVSSRRLQVLETIIESFVIIASPYLPYLSEEIHHKLQLLKGSKRELCTSVQDSSWPSAHRWIDIGSEEKFDIVLERLSEVRRVVEEEGVDEALKLIVDLDDYDSRAICALSKIEPRTAVGTAVPKNPQ</sequence>
<dbReference type="EC" id="6.1.1.9" evidence="2"/>
<keyword evidence="3 9" id="KW-0436">Ligase</keyword>
<evidence type="ECO:0000259" key="11">
    <source>
        <dbReference type="Pfam" id="PF08264"/>
    </source>
</evidence>
<gene>
    <name evidence="13" type="primary">LOC100898279</name>
</gene>
<evidence type="ECO:0000256" key="3">
    <source>
        <dbReference type="ARBA" id="ARBA00022598"/>
    </source>
</evidence>
<dbReference type="SUPFAM" id="SSF50677">
    <property type="entry name" value="ValRS/IleRS/LeuRS editing domain"/>
    <property type="match status" value="1"/>
</dbReference>
<comment type="similarity">
    <text evidence="1 9">Belongs to the class-I aminoacyl-tRNA synthetase family.</text>
</comment>
<dbReference type="InterPro" id="IPR002303">
    <property type="entry name" value="Valyl-tRNA_ligase"/>
</dbReference>
<name>A0AAJ7WI28_9ACAR</name>
<evidence type="ECO:0000256" key="7">
    <source>
        <dbReference type="ARBA" id="ARBA00023146"/>
    </source>
</evidence>
<feature type="domain" description="Aminoacyl-tRNA synthetase class Ia" evidence="10">
    <location>
        <begin position="476"/>
        <end position="632"/>
    </location>
</feature>
<feature type="domain" description="Aminoacyl-tRNA synthetase class Ia" evidence="10">
    <location>
        <begin position="40"/>
        <end position="465"/>
    </location>
</feature>
<dbReference type="GO" id="GO:0006438">
    <property type="term" value="P:valyl-tRNA aminoacylation"/>
    <property type="evidence" value="ECO:0007669"/>
    <property type="project" value="InterPro"/>
</dbReference>
<proteinExistence type="inferred from homology"/>
<dbReference type="InterPro" id="IPR001412">
    <property type="entry name" value="aa-tRNA-synth_I_CS"/>
</dbReference>
<dbReference type="PRINTS" id="PR00986">
    <property type="entry name" value="TRNASYNTHVAL"/>
</dbReference>
<dbReference type="InterPro" id="IPR014729">
    <property type="entry name" value="Rossmann-like_a/b/a_fold"/>
</dbReference>
<dbReference type="InterPro" id="IPR009080">
    <property type="entry name" value="tRNAsynth_Ia_anticodon-bd"/>
</dbReference>
<evidence type="ECO:0000313" key="13">
    <source>
        <dbReference type="RefSeq" id="XP_028967755.1"/>
    </source>
</evidence>
<dbReference type="Gene3D" id="3.90.740.10">
    <property type="entry name" value="Valyl/Leucyl/Isoleucyl-tRNA synthetase, editing domain"/>
    <property type="match status" value="1"/>
</dbReference>
<organism evidence="12 13">
    <name type="scientific">Galendromus occidentalis</name>
    <name type="common">western predatory mite</name>
    <dbReference type="NCBI Taxonomy" id="34638"/>
    <lineage>
        <taxon>Eukaryota</taxon>
        <taxon>Metazoa</taxon>
        <taxon>Ecdysozoa</taxon>
        <taxon>Arthropoda</taxon>
        <taxon>Chelicerata</taxon>
        <taxon>Arachnida</taxon>
        <taxon>Acari</taxon>
        <taxon>Parasitiformes</taxon>
        <taxon>Mesostigmata</taxon>
        <taxon>Gamasina</taxon>
        <taxon>Phytoseioidea</taxon>
        <taxon>Phytoseiidae</taxon>
        <taxon>Typhlodrominae</taxon>
        <taxon>Galendromus</taxon>
    </lineage>
</organism>
<dbReference type="GO" id="GO:0005829">
    <property type="term" value="C:cytosol"/>
    <property type="evidence" value="ECO:0007669"/>
    <property type="project" value="TreeGrafter"/>
</dbReference>
<reference evidence="13" key="1">
    <citation type="submission" date="2025-08" db="UniProtKB">
        <authorList>
            <consortium name="RefSeq"/>
        </authorList>
    </citation>
    <scope>IDENTIFICATION</scope>
</reference>
<keyword evidence="12" id="KW-1185">Reference proteome</keyword>
<dbReference type="GO" id="GO:0004832">
    <property type="term" value="F:valine-tRNA ligase activity"/>
    <property type="evidence" value="ECO:0007669"/>
    <property type="project" value="UniProtKB-EC"/>
</dbReference>